<dbReference type="Proteomes" id="UP000054032">
    <property type="component" value="Unassembled WGS sequence"/>
</dbReference>
<dbReference type="HOGENOM" id="CLU_794511_0_0_1"/>
<dbReference type="InterPro" id="IPR038883">
    <property type="entry name" value="AN11006-like"/>
</dbReference>
<proteinExistence type="predicted"/>
<dbReference type="KEGG" id="bor:COCMIDRAFT_108909"/>
<dbReference type="PANTHER" id="PTHR42085">
    <property type="entry name" value="F-BOX DOMAIN-CONTAINING PROTEIN"/>
    <property type="match status" value="1"/>
</dbReference>
<sequence>MAHCDDFHPQPFSIRIESPKGFSHSLPGPVPTTTSRTNLVDTPFPFLSLPRELRDLIYSHTSHERGIHYRDRIKAATQWSTPRRTLASHINLLLTSRQIHTEALSTLLRTQTVEISPGKLHRKRKYSNQLSLSHVLCSFPLAPARLMTRVQVVYDEYSIYLPSKFSYPSPPPSDGELMFLMWEHIVRHAWTLKEHFPHLTRFEAWARMLREKMGCTFCAEQRDCHTLGESEWRQRVNQVAARVVSWLERELGGTELAPPPWLRIILSDEPQPSTSRITFWRAQREVPDESNESFLRFQHEVLEKTHWLLAKKRAFTHEEREASGRIWLEQYGMKRKRGRTGWCEEVGTA</sequence>
<dbReference type="AlphaFoldDB" id="W6Z9N0"/>
<organism evidence="1 2">
    <name type="scientific">Bipolaris oryzae ATCC 44560</name>
    <dbReference type="NCBI Taxonomy" id="930090"/>
    <lineage>
        <taxon>Eukaryota</taxon>
        <taxon>Fungi</taxon>
        <taxon>Dikarya</taxon>
        <taxon>Ascomycota</taxon>
        <taxon>Pezizomycotina</taxon>
        <taxon>Dothideomycetes</taxon>
        <taxon>Pleosporomycetidae</taxon>
        <taxon>Pleosporales</taxon>
        <taxon>Pleosporineae</taxon>
        <taxon>Pleosporaceae</taxon>
        <taxon>Bipolaris</taxon>
    </lineage>
</organism>
<protein>
    <recommendedName>
        <fullName evidence="3">F-box domain-containing protein</fullName>
    </recommendedName>
</protein>
<dbReference type="EMBL" id="KI964168">
    <property type="protein sequence ID" value="EUC40411.1"/>
    <property type="molecule type" value="Genomic_DNA"/>
</dbReference>
<dbReference type="RefSeq" id="XP_007693083.1">
    <property type="nucleotide sequence ID" value="XM_007694893.1"/>
</dbReference>
<dbReference type="OrthoDB" id="5372935at2759"/>
<dbReference type="PANTHER" id="PTHR42085:SF1">
    <property type="entry name" value="F-BOX DOMAIN-CONTAINING PROTEIN"/>
    <property type="match status" value="1"/>
</dbReference>
<evidence type="ECO:0000313" key="2">
    <source>
        <dbReference type="Proteomes" id="UP000054032"/>
    </source>
</evidence>
<dbReference type="GeneID" id="19119333"/>
<evidence type="ECO:0000313" key="1">
    <source>
        <dbReference type="EMBL" id="EUC40411.1"/>
    </source>
</evidence>
<reference evidence="1 2" key="1">
    <citation type="journal article" date="2013" name="PLoS Genet.">
        <title>Comparative genome structure, secondary metabolite, and effector coding capacity across Cochliobolus pathogens.</title>
        <authorList>
            <person name="Condon B.J."/>
            <person name="Leng Y."/>
            <person name="Wu D."/>
            <person name="Bushley K.E."/>
            <person name="Ohm R.A."/>
            <person name="Otillar R."/>
            <person name="Martin J."/>
            <person name="Schackwitz W."/>
            <person name="Grimwood J."/>
            <person name="MohdZainudin N."/>
            <person name="Xue C."/>
            <person name="Wang R."/>
            <person name="Manning V.A."/>
            <person name="Dhillon B."/>
            <person name="Tu Z.J."/>
            <person name="Steffenson B.J."/>
            <person name="Salamov A."/>
            <person name="Sun H."/>
            <person name="Lowry S."/>
            <person name="LaButti K."/>
            <person name="Han J."/>
            <person name="Copeland A."/>
            <person name="Lindquist E."/>
            <person name="Barry K."/>
            <person name="Schmutz J."/>
            <person name="Baker S.E."/>
            <person name="Ciuffetti L.M."/>
            <person name="Grigoriev I.V."/>
            <person name="Zhong S."/>
            <person name="Turgeon B.G."/>
        </authorList>
    </citation>
    <scope>NUCLEOTIDE SEQUENCE [LARGE SCALE GENOMIC DNA]</scope>
    <source>
        <strain evidence="1 2">ATCC 44560</strain>
    </source>
</reference>
<gene>
    <name evidence="1" type="ORF">COCMIDRAFT_108909</name>
</gene>
<accession>W6Z9N0</accession>
<name>W6Z9N0_COCMI</name>
<evidence type="ECO:0008006" key="3">
    <source>
        <dbReference type="Google" id="ProtNLM"/>
    </source>
</evidence>
<keyword evidence="2" id="KW-1185">Reference proteome</keyword>